<dbReference type="AlphaFoldDB" id="A0A1I4W1I4"/>
<dbReference type="RefSeq" id="WP_101290297.1">
    <property type="nucleotide sequence ID" value="NZ_FOUQ01000014.1"/>
</dbReference>
<dbReference type="InterPro" id="IPR015867">
    <property type="entry name" value="N-reg_PII/ATP_PRibTrfase_C"/>
</dbReference>
<evidence type="ECO:0000313" key="3">
    <source>
        <dbReference type="Proteomes" id="UP000233491"/>
    </source>
</evidence>
<comment type="caution">
    <text evidence="2">The sequence shown here is derived from an EMBL/GenBank/DDBJ whole genome shotgun (WGS) entry which is preliminary data.</text>
</comment>
<protein>
    <submittedName>
        <fullName evidence="2">Divalent-cation tolerance protein CutA</fullName>
    </submittedName>
</protein>
<dbReference type="SUPFAM" id="SSF54913">
    <property type="entry name" value="GlnB-like"/>
    <property type="match status" value="1"/>
</dbReference>
<evidence type="ECO:0000256" key="1">
    <source>
        <dbReference type="ARBA" id="ARBA00010169"/>
    </source>
</evidence>
<dbReference type="Gene3D" id="3.30.70.120">
    <property type="match status" value="1"/>
</dbReference>
<organism evidence="2 3">
    <name type="scientific">Pleomorphomonas diazotrophica</name>
    <dbReference type="NCBI Taxonomy" id="1166257"/>
    <lineage>
        <taxon>Bacteria</taxon>
        <taxon>Pseudomonadati</taxon>
        <taxon>Pseudomonadota</taxon>
        <taxon>Alphaproteobacteria</taxon>
        <taxon>Hyphomicrobiales</taxon>
        <taxon>Pleomorphomonadaceae</taxon>
        <taxon>Pleomorphomonas</taxon>
    </lineage>
</organism>
<dbReference type="PANTHER" id="PTHR23419">
    <property type="entry name" value="DIVALENT CATION TOLERANCE CUTA-RELATED"/>
    <property type="match status" value="1"/>
</dbReference>
<dbReference type="GO" id="GO:0005507">
    <property type="term" value="F:copper ion binding"/>
    <property type="evidence" value="ECO:0007669"/>
    <property type="project" value="TreeGrafter"/>
</dbReference>
<accession>A0A1I4W1I4</accession>
<dbReference type="GO" id="GO:0010038">
    <property type="term" value="P:response to metal ion"/>
    <property type="evidence" value="ECO:0007669"/>
    <property type="project" value="InterPro"/>
</dbReference>
<dbReference type="InterPro" id="IPR004323">
    <property type="entry name" value="Ion_tolerance_CutA"/>
</dbReference>
<comment type="similarity">
    <text evidence="1">Belongs to the CutA family.</text>
</comment>
<gene>
    <name evidence="2" type="ORF">CXZ10_15640</name>
</gene>
<dbReference type="OrthoDB" id="37622at2"/>
<evidence type="ECO:0000313" key="2">
    <source>
        <dbReference type="EMBL" id="PKR88229.1"/>
    </source>
</evidence>
<dbReference type="Proteomes" id="UP000233491">
    <property type="component" value="Unassembled WGS sequence"/>
</dbReference>
<keyword evidence="3" id="KW-1185">Reference proteome</keyword>
<proteinExistence type="inferred from homology"/>
<dbReference type="PANTHER" id="PTHR23419:SF8">
    <property type="entry name" value="FI09726P"/>
    <property type="match status" value="1"/>
</dbReference>
<sequence>MSKSVDDLRIVSVTCPDEATALAIARLVVDRRLAACANIVPGVRSVYRWMGEINEDSEVLVTMKTREDFVESLFTAIVANHPYQQPAIEVVALSGAGRGVAAWIRAETGGEDSTALPKSFKSVE</sequence>
<reference evidence="2 3" key="1">
    <citation type="submission" date="2017-12" db="EMBL/GenBank/DDBJ databases">
        <title>Anaerobic carbon monoxide metabolism by Pleomorphomonas carboxyditropha sp. nov., a new mesophilic hydrogenogenic carboxidotroph.</title>
        <authorList>
            <person name="Esquivel-Elizondo S."/>
            <person name="Krajmalnik-Brown R."/>
        </authorList>
    </citation>
    <scope>NUCLEOTIDE SEQUENCE [LARGE SCALE GENOMIC DNA]</scope>
    <source>
        <strain evidence="2 3">R5-392</strain>
    </source>
</reference>
<dbReference type="Pfam" id="PF03091">
    <property type="entry name" value="CutA1"/>
    <property type="match status" value="1"/>
</dbReference>
<name>A0A1I4W1I4_9HYPH</name>
<dbReference type="EMBL" id="PJNW01000013">
    <property type="protein sequence ID" value="PKR88229.1"/>
    <property type="molecule type" value="Genomic_DNA"/>
</dbReference>
<dbReference type="InterPro" id="IPR011322">
    <property type="entry name" value="N-reg_PII-like_a/b"/>
</dbReference>